<organism evidence="1">
    <name type="scientific">Hokovirus HKV1</name>
    <dbReference type="NCBI Taxonomy" id="1977638"/>
    <lineage>
        <taxon>Viruses</taxon>
        <taxon>Varidnaviria</taxon>
        <taxon>Bamfordvirae</taxon>
        <taxon>Nucleocytoviricota</taxon>
        <taxon>Megaviricetes</taxon>
        <taxon>Imitervirales</taxon>
        <taxon>Mimiviridae</taxon>
        <taxon>Klosneuvirinae</taxon>
        <taxon>Hokovirus</taxon>
    </lineage>
</organism>
<sequence>MDFKTDLESDLMTNLVINLTTDLETDLEINLETTDSGIDTEFAIAYDFDDESIDSSIITHTDMALNRLYVKNNENICKYCCKSLINHIDNNDLVYNLLYNYFKKNIDKILDNYHLLKNKQVYDMVIKHSFFNKQSNKDKNIKIFKRLCEIMNDINYYTDFNIHYNITDYYDRFFVKCILLTCFNYDINKPKNNSEQLFTSVFNKLFNINMNNIYYHYKTFATCSLYKLPRKYLNFSRSFCYNNEQDVKDEVLKIKNILSNNNLIKYIYNKAQFQKNVDYYLDDILSSNEKVYFNCYELFFINLFCKNDNKIKKIFLKNLNFIFKTCFLDNIYNYLEFYIINFNIIVKGKIFNAIAKIYANCKYECNKPSYVEQIQTFLIKYTNIKDYMELNKIILNIYPKPILSKDDKRIRKIIKCKLAKIYKRKLKRDEENAKLIETMWNKD</sequence>
<accession>A0A1V0SFA7</accession>
<proteinExistence type="predicted"/>
<evidence type="ECO:0000313" key="1">
    <source>
        <dbReference type="EMBL" id="ARF10409.1"/>
    </source>
</evidence>
<reference evidence="1" key="1">
    <citation type="journal article" date="2017" name="Science">
        <title>Giant viruses with an expanded complement of translation system components.</title>
        <authorList>
            <person name="Schulz F."/>
            <person name="Yutin N."/>
            <person name="Ivanova N.N."/>
            <person name="Ortega D.R."/>
            <person name="Lee T.K."/>
            <person name="Vierheilig J."/>
            <person name="Daims H."/>
            <person name="Horn M."/>
            <person name="Wagner M."/>
            <person name="Jensen G.J."/>
            <person name="Kyrpides N.C."/>
            <person name="Koonin E.V."/>
            <person name="Woyke T."/>
        </authorList>
    </citation>
    <scope>NUCLEOTIDE SEQUENCE</scope>
    <source>
        <strain evidence="1">HKV1</strain>
    </source>
</reference>
<gene>
    <name evidence="1" type="ORF">Hokovirus_1_288</name>
</gene>
<dbReference type="EMBL" id="KY684103">
    <property type="protein sequence ID" value="ARF10409.1"/>
    <property type="molecule type" value="Genomic_DNA"/>
</dbReference>
<protein>
    <submittedName>
        <fullName evidence="1">Uncharacterized protein</fullName>
    </submittedName>
</protein>
<name>A0A1V0SFA7_9VIRU</name>